<protein>
    <recommendedName>
        <fullName evidence="2">Myb-like DNA-binding domain-containing protein</fullName>
    </recommendedName>
</protein>
<proteinExistence type="predicted"/>
<dbReference type="AlphaFoldDB" id="A0AAV9UJB0"/>
<dbReference type="Pfam" id="PF22980">
    <property type="entry name" value="Myb_DNA-bind_8"/>
    <property type="match status" value="1"/>
</dbReference>
<comment type="caution">
    <text evidence="3">The sequence shown here is derived from an EMBL/GenBank/DDBJ whole genome shotgun (WGS) entry which is preliminary data.</text>
</comment>
<sequence>MPPGASDFDTLRFLVLCIDKCDTKAIDYEQIAEETGLVGQKAAYKKLWDIKNKFRKSTGTADENGGVPRTPSKVKKTRSPKSSPRKKKLDLKLDEVAELDAGEYL</sequence>
<name>A0AAV9UJB0_9PEZI</name>
<organism evidence="3 4">
    <name type="scientific">Orbilia brochopaga</name>
    <dbReference type="NCBI Taxonomy" id="3140254"/>
    <lineage>
        <taxon>Eukaryota</taxon>
        <taxon>Fungi</taxon>
        <taxon>Dikarya</taxon>
        <taxon>Ascomycota</taxon>
        <taxon>Pezizomycotina</taxon>
        <taxon>Orbiliomycetes</taxon>
        <taxon>Orbiliales</taxon>
        <taxon>Orbiliaceae</taxon>
        <taxon>Orbilia</taxon>
    </lineage>
</organism>
<dbReference type="InterPro" id="IPR054505">
    <property type="entry name" value="Myb_DNA-bind_8"/>
</dbReference>
<evidence type="ECO:0000313" key="3">
    <source>
        <dbReference type="EMBL" id="KAK6340995.1"/>
    </source>
</evidence>
<feature type="region of interest" description="Disordered" evidence="1">
    <location>
        <begin position="57"/>
        <end position="88"/>
    </location>
</feature>
<evidence type="ECO:0000313" key="4">
    <source>
        <dbReference type="Proteomes" id="UP001375240"/>
    </source>
</evidence>
<accession>A0AAV9UJB0</accession>
<feature type="compositionally biased region" description="Basic residues" evidence="1">
    <location>
        <begin position="72"/>
        <end position="88"/>
    </location>
</feature>
<dbReference type="Proteomes" id="UP001375240">
    <property type="component" value="Unassembled WGS sequence"/>
</dbReference>
<gene>
    <name evidence="3" type="ORF">TWF696_009307</name>
</gene>
<evidence type="ECO:0000256" key="1">
    <source>
        <dbReference type="SAM" id="MobiDB-lite"/>
    </source>
</evidence>
<reference evidence="3 4" key="1">
    <citation type="submission" date="2019-10" db="EMBL/GenBank/DDBJ databases">
        <authorList>
            <person name="Palmer J.M."/>
        </authorList>
    </citation>
    <scope>NUCLEOTIDE SEQUENCE [LARGE SCALE GENOMIC DNA]</scope>
    <source>
        <strain evidence="3 4">TWF696</strain>
    </source>
</reference>
<dbReference type="EMBL" id="JAVHNQ010000008">
    <property type="protein sequence ID" value="KAK6340995.1"/>
    <property type="molecule type" value="Genomic_DNA"/>
</dbReference>
<evidence type="ECO:0000259" key="2">
    <source>
        <dbReference type="Pfam" id="PF22980"/>
    </source>
</evidence>
<feature type="domain" description="Myb-like DNA-binding" evidence="2">
    <location>
        <begin position="9"/>
        <end position="54"/>
    </location>
</feature>
<keyword evidence="4" id="KW-1185">Reference proteome</keyword>